<evidence type="ECO:0000313" key="3">
    <source>
        <dbReference type="Proteomes" id="UP000316079"/>
    </source>
</evidence>
<dbReference type="EMBL" id="SRMA01027341">
    <property type="protein sequence ID" value="TRY54761.1"/>
    <property type="molecule type" value="Genomic_DNA"/>
</dbReference>
<organism evidence="2 3">
    <name type="scientific">Danionella cerebrum</name>
    <dbReference type="NCBI Taxonomy" id="2873325"/>
    <lineage>
        <taxon>Eukaryota</taxon>
        <taxon>Metazoa</taxon>
        <taxon>Chordata</taxon>
        <taxon>Craniata</taxon>
        <taxon>Vertebrata</taxon>
        <taxon>Euteleostomi</taxon>
        <taxon>Actinopterygii</taxon>
        <taxon>Neopterygii</taxon>
        <taxon>Teleostei</taxon>
        <taxon>Ostariophysi</taxon>
        <taxon>Cypriniformes</taxon>
        <taxon>Danionidae</taxon>
        <taxon>Danioninae</taxon>
        <taxon>Danionella</taxon>
    </lineage>
</organism>
<feature type="non-terminal residue" evidence="2">
    <location>
        <position position="158"/>
    </location>
</feature>
<evidence type="ECO:0000313" key="2">
    <source>
        <dbReference type="EMBL" id="TRY54761.1"/>
    </source>
</evidence>
<dbReference type="InterPro" id="IPR028040">
    <property type="entry name" value="TopoVIB-like"/>
</dbReference>
<dbReference type="GO" id="GO:0042138">
    <property type="term" value="P:meiotic DNA double-strand break formation"/>
    <property type="evidence" value="ECO:0007669"/>
    <property type="project" value="InterPro"/>
</dbReference>
<proteinExistence type="predicted"/>
<dbReference type="Proteomes" id="UP000316079">
    <property type="component" value="Unassembled WGS sequence"/>
</dbReference>
<name>A0A553MNK1_9TELE</name>
<dbReference type="PANTHER" id="PTHR14652:SF2">
    <property type="entry name" value="TYPE 2 DNA TOPOISOMERASE 6 SUBUNIT B-LIKE"/>
    <property type="match status" value="1"/>
</dbReference>
<gene>
    <name evidence="2" type="ORF">DNTS_031276</name>
</gene>
<dbReference type="OrthoDB" id="8810337at2759"/>
<dbReference type="Pfam" id="PF15091">
    <property type="entry name" value="DUF4554"/>
    <property type="match status" value="1"/>
</dbReference>
<dbReference type="AlphaFoldDB" id="A0A553MNK1"/>
<protein>
    <submittedName>
        <fullName evidence="2">Uncharacterized protein</fullName>
    </submittedName>
</protein>
<reference evidence="2 3" key="1">
    <citation type="journal article" date="2019" name="Sci. Data">
        <title>Hybrid genome assembly and annotation of Danionella translucida.</title>
        <authorList>
            <person name="Kadobianskyi M."/>
            <person name="Schulze L."/>
            <person name="Schuelke M."/>
            <person name="Judkewitz B."/>
        </authorList>
    </citation>
    <scope>NUCLEOTIDE SEQUENCE [LARGE SCALE GENOMIC DNA]</scope>
    <source>
        <strain evidence="2 3">Bolton</strain>
    </source>
</reference>
<feature type="region of interest" description="Disordered" evidence="1">
    <location>
        <begin position="82"/>
        <end position="158"/>
    </location>
</feature>
<feature type="non-terminal residue" evidence="2">
    <location>
        <position position="1"/>
    </location>
</feature>
<evidence type="ECO:0000256" key="1">
    <source>
        <dbReference type="SAM" id="MobiDB-lite"/>
    </source>
</evidence>
<accession>A0A553MNK1</accession>
<feature type="compositionally biased region" description="Polar residues" evidence="1">
    <location>
        <begin position="131"/>
        <end position="158"/>
    </location>
</feature>
<feature type="compositionally biased region" description="Basic and acidic residues" evidence="1">
    <location>
        <begin position="85"/>
        <end position="98"/>
    </location>
</feature>
<dbReference type="PANTHER" id="PTHR14652">
    <property type="entry name" value="TYPE 2 DNA TOPOISOMERASE 6 SUBUNIT B-LIKE"/>
    <property type="match status" value="1"/>
</dbReference>
<keyword evidence="3" id="KW-1185">Reference proteome</keyword>
<comment type="caution">
    <text evidence="2">The sequence shown here is derived from an EMBL/GenBank/DDBJ whole genome shotgun (WGS) entry which is preliminary data.</text>
</comment>
<sequence>AKQRLDSALPVILSSVSKIIASSTNGEFRKTCFDSMKVESTCELKASLKQSLHRVVDGRLRPEYSCIGLKDVKSFKVKQSCTDSSKQELGEMSSKRPYSDINSSMSEKKHCPESLSDYSDPFEDEDILASPLSSQSQQISKFSETPSALSVAELNNEQ</sequence>